<dbReference type="Proteomes" id="UP000053477">
    <property type="component" value="Unassembled WGS sequence"/>
</dbReference>
<feature type="region of interest" description="Disordered" evidence="1">
    <location>
        <begin position="85"/>
        <end position="134"/>
    </location>
</feature>
<dbReference type="OrthoDB" id="3257251at2759"/>
<proteinExistence type="predicted"/>
<feature type="region of interest" description="Disordered" evidence="1">
    <location>
        <begin position="197"/>
        <end position="221"/>
    </location>
</feature>
<evidence type="ECO:0000313" key="2">
    <source>
        <dbReference type="EMBL" id="KLO14888.1"/>
    </source>
</evidence>
<feature type="compositionally biased region" description="Basic residues" evidence="1">
    <location>
        <begin position="44"/>
        <end position="55"/>
    </location>
</feature>
<feature type="compositionally biased region" description="Pro residues" evidence="1">
    <location>
        <begin position="324"/>
        <end position="336"/>
    </location>
</feature>
<evidence type="ECO:0000313" key="3">
    <source>
        <dbReference type="Proteomes" id="UP000053477"/>
    </source>
</evidence>
<dbReference type="InParanoid" id="A0A0H2RZD9"/>
<feature type="compositionally biased region" description="Pro residues" evidence="1">
    <location>
        <begin position="87"/>
        <end position="98"/>
    </location>
</feature>
<feature type="compositionally biased region" description="Low complexity" evidence="1">
    <location>
        <begin position="99"/>
        <end position="119"/>
    </location>
</feature>
<feature type="compositionally biased region" description="Polar residues" evidence="1">
    <location>
        <begin position="1"/>
        <end position="13"/>
    </location>
</feature>
<feature type="compositionally biased region" description="Low complexity" evidence="1">
    <location>
        <begin position="288"/>
        <end position="316"/>
    </location>
</feature>
<protein>
    <submittedName>
        <fullName evidence="2">Uncharacterized protein</fullName>
    </submittedName>
</protein>
<reference evidence="2 3" key="1">
    <citation type="submission" date="2015-04" db="EMBL/GenBank/DDBJ databases">
        <title>Complete genome sequence of Schizopora paradoxa KUC8140, a cosmopolitan wood degrader in East Asia.</title>
        <authorList>
            <consortium name="DOE Joint Genome Institute"/>
            <person name="Min B."/>
            <person name="Park H."/>
            <person name="Jang Y."/>
            <person name="Kim J.-J."/>
            <person name="Kim K.H."/>
            <person name="Pangilinan J."/>
            <person name="Lipzen A."/>
            <person name="Riley R."/>
            <person name="Grigoriev I.V."/>
            <person name="Spatafora J.W."/>
            <person name="Choi I.-G."/>
        </authorList>
    </citation>
    <scope>NUCLEOTIDE SEQUENCE [LARGE SCALE GENOMIC DNA]</scope>
    <source>
        <strain evidence="2 3">KUC8140</strain>
    </source>
</reference>
<feature type="compositionally biased region" description="Polar residues" evidence="1">
    <location>
        <begin position="25"/>
        <end position="35"/>
    </location>
</feature>
<sequence length="395" mass="42515">MTRSSLRTANNTDDLAVAVSHQRARTSSSSITTLDPSKAADRRFKARERQRRKRERDKQNNGRIGAATFRANPVVALLPETSIVAAPLPPPPQPPPSLPETTVASTSSANASTSAGTPSRSLRRVNDDANMTEEEITRRNRIREAAKLRQRKHRDLVKQRKLVELGLAMNPDGLGGLEEMHYALGPDGSYQPVLPPPPPQQQPLLPDHQAHHHQATFPTGHTGGSTFASTLLLSFSCSPLLKQHLLRTLHMTNEELASLEPVLAAAWDQWDHARRMHYAEQAAKVNLQQQQQQNGVASGSGSTSGSPSTASQAGPSNGHVTTTAPPPFVLPHPPPGLDTTSLGNDYRARFHRPLTAPSLFSTAGQDGSVMSGSGTNTGSSTFGTNGVQESAQHIY</sequence>
<dbReference type="STRING" id="27342.A0A0H2RZD9"/>
<feature type="region of interest" description="Disordered" evidence="1">
    <location>
        <begin position="376"/>
        <end position="395"/>
    </location>
</feature>
<feature type="region of interest" description="Disordered" evidence="1">
    <location>
        <begin position="1"/>
        <end position="67"/>
    </location>
</feature>
<organism evidence="2 3">
    <name type="scientific">Schizopora paradoxa</name>
    <dbReference type="NCBI Taxonomy" id="27342"/>
    <lineage>
        <taxon>Eukaryota</taxon>
        <taxon>Fungi</taxon>
        <taxon>Dikarya</taxon>
        <taxon>Basidiomycota</taxon>
        <taxon>Agaricomycotina</taxon>
        <taxon>Agaricomycetes</taxon>
        <taxon>Hymenochaetales</taxon>
        <taxon>Schizoporaceae</taxon>
        <taxon>Schizopora</taxon>
    </lineage>
</organism>
<dbReference type="AlphaFoldDB" id="A0A0H2RZD9"/>
<gene>
    <name evidence="2" type="ORF">SCHPADRAFT_290012</name>
</gene>
<evidence type="ECO:0000256" key="1">
    <source>
        <dbReference type="SAM" id="MobiDB-lite"/>
    </source>
</evidence>
<name>A0A0H2RZD9_9AGAM</name>
<dbReference type="EMBL" id="KQ085937">
    <property type="protein sequence ID" value="KLO14888.1"/>
    <property type="molecule type" value="Genomic_DNA"/>
</dbReference>
<keyword evidence="3" id="KW-1185">Reference proteome</keyword>
<feature type="region of interest" description="Disordered" evidence="1">
    <location>
        <begin position="286"/>
        <end position="344"/>
    </location>
</feature>
<feature type="compositionally biased region" description="Low complexity" evidence="1">
    <location>
        <begin position="376"/>
        <end position="386"/>
    </location>
</feature>
<accession>A0A0H2RZD9</accession>